<dbReference type="Pfam" id="PF09320">
    <property type="entry name" value="DUF1977"/>
    <property type="match status" value="1"/>
</dbReference>
<reference evidence="2 3" key="1">
    <citation type="submission" date="2016-07" db="EMBL/GenBank/DDBJ databases">
        <title>Pervasive Adenine N6-methylation of Active Genes in Fungi.</title>
        <authorList>
            <consortium name="DOE Joint Genome Institute"/>
            <person name="Mondo S.J."/>
            <person name="Dannebaum R.O."/>
            <person name="Kuo R.C."/>
            <person name="Labutti K."/>
            <person name="Haridas S."/>
            <person name="Kuo A."/>
            <person name="Salamov A."/>
            <person name="Ahrendt S.R."/>
            <person name="Lipzen A."/>
            <person name="Sullivan W."/>
            <person name="Andreopoulos W.B."/>
            <person name="Clum A."/>
            <person name="Lindquist E."/>
            <person name="Daum C."/>
            <person name="Ramamoorthy G.K."/>
            <person name="Gryganskyi A."/>
            <person name="Culley D."/>
            <person name="Magnuson J.K."/>
            <person name="James T.Y."/>
            <person name="O'Malley M.A."/>
            <person name="Stajich J.E."/>
            <person name="Spatafora J.W."/>
            <person name="Visel A."/>
            <person name="Grigoriev I.V."/>
        </authorList>
    </citation>
    <scope>NUCLEOTIDE SEQUENCE [LARGE SCALE GENOMIC DNA]</scope>
    <source>
        <strain evidence="2 3">CBS 115471</strain>
    </source>
</reference>
<dbReference type="Proteomes" id="UP000193144">
    <property type="component" value="Unassembled WGS sequence"/>
</dbReference>
<protein>
    <recommendedName>
        <fullName evidence="1">DUF1977 domain-containing protein</fullName>
    </recommendedName>
</protein>
<evidence type="ECO:0000313" key="2">
    <source>
        <dbReference type="EMBL" id="ORY08893.1"/>
    </source>
</evidence>
<accession>A0A1Y1ZF44</accession>
<sequence length="77" mass="9031">MALNPGDTTTHVFPLKNTVLVNPVDVDEFSAKKWRRLDETAETKYVHQLTVNCDYEHRQQQTLFQRRGAGLAMTWRR</sequence>
<name>A0A1Y1ZF44_9PLEO</name>
<dbReference type="InterPro" id="IPR015399">
    <property type="entry name" value="DUF1977_DnaJ-like"/>
</dbReference>
<evidence type="ECO:0000259" key="1">
    <source>
        <dbReference type="Pfam" id="PF09320"/>
    </source>
</evidence>
<feature type="domain" description="DUF1977" evidence="1">
    <location>
        <begin position="21"/>
        <end position="67"/>
    </location>
</feature>
<organism evidence="2 3">
    <name type="scientific">Clohesyomyces aquaticus</name>
    <dbReference type="NCBI Taxonomy" id="1231657"/>
    <lineage>
        <taxon>Eukaryota</taxon>
        <taxon>Fungi</taxon>
        <taxon>Dikarya</taxon>
        <taxon>Ascomycota</taxon>
        <taxon>Pezizomycotina</taxon>
        <taxon>Dothideomycetes</taxon>
        <taxon>Pleosporomycetidae</taxon>
        <taxon>Pleosporales</taxon>
        <taxon>Lindgomycetaceae</taxon>
        <taxon>Clohesyomyces</taxon>
    </lineage>
</organism>
<proteinExistence type="predicted"/>
<gene>
    <name evidence="2" type="ORF">BCR34DRAFT_385736</name>
</gene>
<comment type="caution">
    <text evidence="2">The sequence shown here is derived from an EMBL/GenBank/DDBJ whole genome shotgun (WGS) entry which is preliminary data.</text>
</comment>
<evidence type="ECO:0000313" key="3">
    <source>
        <dbReference type="Proteomes" id="UP000193144"/>
    </source>
</evidence>
<keyword evidence="3" id="KW-1185">Reference proteome</keyword>
<dbReference type="OrthoDB" id="1507364at2759"/>
<dbReference type="AlphaFoldDB" id="A0A1Y1ZF44"/>
<dbReference type="EMBL" id="MCFA01000093">
    <property type="protein sequence ID" value="ORY08893.1"/>
    <property type="molecule type" value="Genomic_DNA"/>
</dbReference>